<dbReference type="PANTHER" id="PTHR48083">
    <property type="entry name" value="MEDIUM-CHAIN SPECIFIC ACYL-COA DEHYDROGENASE, MITOCHONDRIAL-RELATED"/>
    <property type="match status" value="1"/>
</dbReference>
<dbReference type="InterPro" id="IPR046373">
    <property type="entry name" value="Acyl-CoA_Oxase/DH_mid-dom_sf"/>
</dbReference>
<comment type="subcellular location">
    <subcellularLocation>
        <location evidence="3">Mitochondrion membrane</location>
    </subcellularLocation>
    <subcellularLocation>
        <location evidence="2">Peroxisome</location>
    </subcellularLocation>
</comment>
<dbReference type="Proteomes" id="UP000694845">
    <property type="component" value="Unplaced"/>
</dbReference>
<keyword evidence="12" id="KW-0472">Membrane</keyword>
<evidence type="ECO:0000313" key="27">
    <source>
        <dbReference type="RefSeq" id="XP_022079162.1"/>
    </source>
</evidence>
<dbReference type="InterPro" id="IPR002575">
    <property type="entry name" value="Aminoglycoside_PTrfase"/>
</dbReference>
<dbReference type="InterPro" id="IPR011009">
    <property type="entry name" value="Kinase-like_dom_sf"/>
</dbReference>
<keyword evidence="7" id="KW-0285">Flavoprotein</keyword>
<dbReference type="InterPro" id="IPR013786">
    <property type="entry name" value="AcylCoA_DH/ox_N"/>
</dbReference>
<dbReference type="Pfam" id="PF00441">
    <property type="entry name" value="Acyl-CoA_dh_1"/>
    <property type="match status" value="1"/>
</dbReference>
<comment type="catalytic activity">
    <reaction evidence="16">
        <text>a 2,3-saturated acyl-CoA + oxidized [electron-transfer flavoprotein] + H(+) = a (2E)-enoyl-CoA + reduced [electron-transfer flavoprotein]</text>
        <dbReference type="Rhea" id="RHEA:44704"/>
        <dbReference type="Rhea" id="RHEA-COMP:10685"/>
        <dbReference type="Rhea" id="RHEA-COMP:10686"/>
        <dbReference type="ChEBI" id="CHEBI:15378"/>
        <dbReference type="ChEBI" id="CHEBI:57692"/>
        <dbReference type="ChEBI" id="CHEBI:58307"/>
        <dbReference type="ChEBI" id="CHEBI:58856"/>
        <dbReference type="ChEBI" id="CHEBI:65111"/>
    </reaction>
    <physiologicalReaction direction="left-to-right" evidence="16">
        <dbReference type="Rhea" id="RHEA:44705"/>
    </physiologicalReaction>
</comment>
<evidence type="ECO:0000256" key="21">
    <source>
        <dbReference type="ARBA" id="ARBA00049140"/>
    </source>
</evidence>
<evidence type="ECO:0000259" key="25">
    <source>
        <dbReference type="Pfam" id="PF02771"/>
    </source>
</evidence>
<dbReference type="Gene3D" id="1.20.140.10">
    <property type="entry name" value="Butyryl-CoA Dehydrogenase, subunit A, domain 3"/>
    <property type="match status" value="1"/>
</dbReference>
<evidence type="ECO:0000256" key="17">
    <source>
        <dbReference type="ARBA" id="ARBA00048020"/>
    </source>
</evidence>
<evidence type="ECO:0000256" key="18">
    <source>
        <dbReference type="ARBA" id="ARBA00048086"/>
    </source>
</evidence>
<evidence type="ECO:0000313" key="26">
    <source>
        <dbReference type="Proteomes" id="UP000694845"/>
    </source>
</evidence>
<evidence type="ECO:0000256" key="2">
    <source>
        <dbReference type="ARBA" id="ARBA00004275"/>
    </source>
</evidence>
<sequence length="784" mass="88393">MEDTSEVRKQHRFDEQKLHSFLMRKVPGFPQSSTQLQVRQFTSGQSNPTFYLSKDGCEYVMRKKPPGRLLKGAHQVDREFRVQQALHKANFPVPTPLAYCSDESVIGTDFYVMSFVKGRIFRDVTLPDKSPAERKEIYDALNATLAHLHSLDWRQLGLQDFGKEGNYCRRQVNTWGRQFRGATKLASLPDNPAAEQLLQWLVDNQPILEEKTTIVHGDFRLDNIIFHPTLPKVLAVLDWELSTLGEPLTDVAYVCMLYHYPHNMPIHLTNPKQDKFSELKRIRGIPSEADFVRAYCQRCVQPYPVPHWQFYLALCLFKMASICQGVYCRALLGNASSQFASNYKEIVELMLSLGLDQTKRLLSVAGSPTSSIILEMKPILESQPISERASQILQKVKDFVKNEILPVEKKYLEQVQSGDTIWCVPPIMEELKAKAKAQGLWNLFLPGVSGLTQLEYAFMAEAMGQTFIGSEPFNCSAPDTGNMEVLHLYGSPEQKRTWLQPLLDGTMRSCYCMTEPDVASSDATNMECLVVRDGDSYVINGRKWWSSGAGDPRCKVAILMGLTPNKDKSRHRQHSMIIVPMDLPGVKKIRPLTVFGNPDAPHGHLEVEFTNVRVPASNMILGEGRGFEIAQGRLGPGRIHHCMRAIGMAERALEMMCDRAIKRKAFGKELARMGVIQHQIAECRLEIDQARLLTLKAAHTIDKYGTKEARKQVAMIKVVAPRMLTRVIDQAIQIYGGAGVCQDYPLAAFYTGARTLRIADGPDEVHLTSIGLQELKEQTVQSKL</sequence>
<dbReference type="OrthoDB" id="434771at2759"/>
<dbReference type="Gene3D" id="2.40.110.10">
    <property type="entry name" value="Butyryl-CoA Dehydrogenase, subunit A, domain 2"/>
    <property type="match status" value="1"/>
</dbReference>
<accession>A0A8B7XGB0</accession>
<dbReference type="InterPro" id="IPR036250">
    <property type="entry name" value="AcylCo_DH-like_C"/>
</dbReference>
<evidence type="ECO:0000256" key="3">
    <source>
        <dbReference type="ARBA" id="ARBA00004325"/>
    </source>
</evidence>
<dbReference type="CDD" id="cd01155">
    <property type="entry name" value="ACAD_FadE2"/>
    <property type="match status" value="1"/>
</dbReference>
<dbReference type="SUPFAM" id="SSF47203">
    <property type="entry name" value="Acyl-CoA dehydrogenase C-terminal domain-like"/>
    <property type="match status" value="1"/>
</dbReference>
<evidence type="ECO:0000256" key="9">
    <source>
        <dbReference type="ARBA" id="ARBA00022832"/>
    </source>
</evidence>
<comment type="catalytic activity">
    <reaction evidence="21">
        <text>eicosanoyl-CoA + oxidized [electron-transfer flavoprotein] + H(+) = (2E)-eicosenoyl-CoA + reduced [electron-transfer flavoprotein]</text>
        <dbReference type="Rhea" id="RHEA:47236"/>
        <dbReference type="Rhea" id="RHEA-COMP:10685"/>
        <dbReference type="Rhea" id="RHEA-COMP:10686"/>
        <dbReference type="ChEBI" id="CHEBI:15378"/>
        <dbReference type="ChEBI" id="CHEBI:57380"/>
        <dbReference type="ChEBI" id="CHEBI:57692"/>
        <dbReference type="ChEBI" id="CHEBI:58307"/>
        <dbReference type="ChEBI" id="CHEBI:74691"/>
    </reaction>
    <physiologicalReaction direction="left-to-right" evidence="21">
        <dbReference type="Rhea" id="RHEA:47237"/>
    </physiologicalReaction>
</comment>
<evidence type="ECO:0000256" key="16">
    <source>
        <dbReference type="ARBA" id="ARBA00047443"/>
    </source>
</evidence>
<dbReference type="Pfam" id="PF02771">
    <property type="entry name" value="Acyl-CoA_dh_N"/>
    <property type="match status" value="1"/>
</dbReference>
<keyword evidence="13" id="KW-0576">Peroxisome</keyword>
<comment type="function">
    <text evidence="15">Acyl-CoA dehydrogenase, that exhibits maximal activity towards saturated C22-CoA. Probably participates in beta-oxydation and energy production but could also play a role in the metabolism of specific fatty acids to control fatty acids composition of cellular lipids in brain.</text>
</comment>
<evidence type="ECO:0000256" key="20">
    <source>
        <dbReference type="ARBA" id="ARBA00048399"/>
    </source>
</evidence>
<dbReference type="GO" id="GO:0005777">
    <property type="term" value="C:peroxisome"/>
    <property type="evidence" value="ECO:0007669"/>
    <property type="project" value="UniProtKB-SubCell"/>
</dbReference>
<comment type="catalytic activity">
    <reaction evidence="17">
        <text>docosanoyl-CoA + oxidized [electron-transfer flavoprotein] + H(+) = (2E)-docosenoyl-CoA + reduced [electron-transfer flavoprotein]</text>
        <dbReference type="Rhea" id="RHEA:47228"/>
        <dbReference type="Rhea" id="RHEA-COMP:10685"/>
        <dbReference type="Rhea" id="RHEA-COMP:10686"/>
        <dbReference type="ChEBI" id="CHEBI:15378"/>
        <dbReference type="ChEBI" id="CHEBI:57692"/>
        <dbReference type="ChEBI" id="CHEBI:58307"/>
        <dbReference type="ChEBI" id="CHEBI:65059"/>
        <dbReference type="ChEBI" id="CHEBI:74692"/>
    </reaction>
    <physiologicalReaction direction="left-to-right" evidence="17">
        <dbReference type="Rhea" id="RHEA:47229"/>
    </physiologicalReaction>
</comment>
<dbReference type="Pfam" id="PF02770">
    <property type="entry name" value="Acyl-CoA_dh_M"/>
    <property type="match status" value="1"/>
</dbReference>
<keyword evidence="11" id="KW-0443">Lipid metabolism</keyword>
<dbReference type="GO" id="GO:0050660">
    <property type="term" value="F:flavin adenine dinucleotide binding"/>
    <property type="evidence" value="ECO:0007669"/>
    <property type="project" value="InterPro"/>
</dbReference>
<comment type="catalytic activity">
    <reaction evidence="19">
        <text>tricosanoyl-CoA + oxidized [electron-transfer flavoprotein] + H(+) = (2E)-tricosenoyl-CoA + reduced [electron-transfer flavoprotein]</text>
        <dbReference type="Rhea" id="RHEA:48220"/>
        <dbReference type="Rhea" id="RHEA-COMP:10685"/>
        <dbReference type="Rhea" id="RHEA-COMP:10686"/>
        <dbReference type="ChEBI" id="CHEBI:15378"/>
        <dbReference type="ChEBI" id="CHEBI:57692"/>
        <dbReference type="ChEBI" id="CHEBI:58307"/>
        <dbReference type="ChEBI" id="CHEBI:90118"/>
        <dbReference type="ChEBI" id="CHEBI:90119"/>
    </reaction>
    <physiologicalReaction direction="left-to-right" evidence="19">
        <dbReference type="Rhea" id="RHEA:48221"/>
    </physiologicalReaction>
</comment>
<evidence type="ECO:0000256" key="14">
    <source>
        <dbReference type="ARBA" id="ARBA00040622"/>
    </source>
</evidence>
<comment type="catalytic activity">
    <reaction evidence="18">
        <text>tetracosanoyl-CoA + oxidized [electron-transfer flavoprotein] + H(+) = (2E)-tetracosenoyl-CoA + reduced [electron-transfer flavoprotein]</text>
        <dbReference type="Rhea" id="RHEA:47232"/>
        <dbReference type="Rhea" id="RHEA-COMP:10685"/>
        <dbReference type="Rhea" id="RHEA-COMP:10686"/>
        <dbReference type="ChEBI" id="CHEBI:15378"/>
        <dbReference type="ChEBI" id="CHEBI:57692"/>
        <dbReference type="ChEBI" id="CHEBI:58307"/>
        <dbReference type="ChEBI" id="CHEBI:65052"/>
        <dbReference type="ChEBI" id="CHEBI:74693"/>
    </reaction>
    <physiologicalReaction direction="left-to-right" evidence="18">
        <dbReference type="Rhea" id="RHEA:47233"/>
    </physiologicalReaction>
</comment>
<dbReference type="InterPro" id="IPR006091">
    <property type="entry name" value="Acyl-CoA_Oxase/DH_mid-dom"/>
</dbReference>
<keyword evidence="8" id="KW-0274">FAD</keyword>
<dbReference type="RefSeq" id="XP_022079163.1">
    <property type="nucleotide sequence ID" value="XM_022223471.1"/>
</dbReference>
<dbReference type="KEGG" id="aplc:110973044"/>
<evidence type="ECO:0000259" key="22">
    <source>
        <dbReference type="Pfam" id="PF00441"/>
    </source>
</evidence>
<evidence type="ECO:0000256" key="19">
    <source>
        <dbReference type="ARBA" id="ARBA00048395"/>
    </source>
</evidence>
<dbReference type="SUPFAM" id="SSF56645">
    <property type="entry name" value="Acyl-CoA dehydrogenase NM domain-like"/>
    <property type="match status" value="1"/>
</dbReference>
<dbReference type="InterPro" id="IPR050741">
    <property type="entry name" value="Acyl-CoA_dehydrogenase"/>
</dbReference>
<evidence type="ECO:0000313" key="28">
    <source>
        <dbReference type="RefSeq" id="XP_022079163.1"/>
    </source>
</evidence>
<dbReference type="InterPro" id="IPR037069">
    <property type="entry name" value="AcylCoA_DH/ox_N_sf"/>
</dbReference>
<organism evidence="26 27">
    <name type="scientific">Acanthaster planci</name>
    <name type="common">Crown-of-thorns starfish</name>
    <dbReference type="NCBI Taxonomy" id="133434"/>
    <lineage>
        <taxon>Eukaryota</taxon>
        <taxon>Metazoa</taxon>
        <taxon>Echinodermata</taxon>
        <taxon>Eleutherozoa</taxon>
        <taxon>Asterozoa</taxon>
        <taxon>Asteroidea</taxon>
        <taxon>Valvatacea</taxon>
        <taxon>Valvatida</taxon>
        <taxon>Acanthasteridae</taxon>
        <taxon>Acanthaster</taxon>
    </lineage>
</organism>
<evidence type="ECO:0000256" key="4">
    <source>
        <dbReference type="ARBA" id="ARBA00005005"/>
    </source>
</evidence>
<dbReference type="InterPro" id="IPR009075">
    <property type="entry name" value="AcylCo_DH/oxidase_C"/>
</dbReference>
<feature type="domain" description="Acyl-CoA dehydrogenase/oxidase N-terminal" evidence="25">
    <location>
        <begin position="387"/>
        <end position="505"/>
    </location>
</feature>
<comment type="subunit">
    <text evidence="6">Homodimer.</text>
</comment>
<comment type="pathway">
    <text evidence="4">Lipid metabolism; fatty acid beta-oxidation.</text>
</comment>
<dbReference type="PANTHER" id="PTHR48083:SF13">
    <property type="entry name" value="ACYL-COA DEHYDROGENASE FAMILY MEMBER 11"/>
    <property type="match status" value="1"/>
</dbReference>
<dbReference type="FunFam" id="2.40.110.10:FF:000002">
    <property type="entry name" value="Acyl-CoA dehydrogenase fadE12"/>
    <property type="match status" value="1"/>
</dbReference>
<evidence type="ECO:0000256" key="5">
    <source>
        <dbReference type="ARBA" id="ARBA00009347"/>
    </source>
</evidence>
<evidence type="ECO:0000259" key="24">
    <source>
        <dbReference type="Pfam" id="PF02770"/>
    </source>
</evidence>
<evidence type="ECO:0000256" key="8">
    <source>
        <dbReference type="ARBA" id="ARBA00022827"/>
    </source>
</evidence>
<evidence type="ECO:0000256" key="13">
    <source>
        <dbReference type="ARBA" id="ARBA00023140"/>
    </source>
</evidence>
<reference evidence="27 28" key="1">
    <citation type="submission" date="2025-04" db="UniProtKB">
        <authorList>
            <consortium name="RefSeq"/>
        </authorList>
    </citation>
    <scope>IDENTIFICATION</scope>
</reference>
<keyword evidence="10" id="KW-0560">Oxidoreductase</keyword>
<dbReference type="InterPro" id="IPR009100">
    <property type="entry name" value="AcylCoA_DH/oxidase_NM_dom_sf"/>
</dbReference>
<dbReference type="Gene3D" id="1.10.540.10">
    <property type="entry name" value="Acyl-CoA dehydrogenase/oxidase, N-terminal domain"/>
    <property type="match status" value="1"/>
</dbReference>
<dbReference type="CDD" id="cd05154">
    <property type="entry name" value="ACAD10_11_N-like"/>
    <property type="match status" value="1"/>
</dbReference>
<protein>
    <recommendedName>
        <fullName evidence="14">Acyl-CoA dehydrogenase family member 11</fullName>
    </recommendedName>
</protein>
<dbReference type="GO" id="GO:0003995">
    <property type="term" value="F:acyl-CoA dehydrogenase activity"/>
    <property type="evidence" value="ECO:0007669"/>
    <property type="project" value="TreeGrafter"/>
</dbReference>
<feature type="domain" description="Aminoglycoside phosphotransferase" evidence="23">
    <location>
        <begin position="38"/>
        <end position="257"/>
    </location>
</feature>
<evidence type="ECO:0000256" key="10">
    <source>
        <dbReference type="ARBA" id="ARBA00023002"/>
    </source>
</evidence>
<evidence type="ECO:0000256" key="12">
    <source>
        <dbReference type="ARBA" id="ARBA00023136"/>
    </source>
</evidence>
<dbReference type="AlphaFoldDB" id="A0A8B7XGB0"/>
<dbReference type="GeneID" id="110973044"/>
<dbReference type="SUPFAM" id="SSF56112">
    <property type="entry name" value="Protein kinase-like (PK-like)"/>
    <property type="match status" value="1"/>
</dbReference>
<feature type="domain" description="Acyl-CoA oxidase/dehydrogenase middle" evidence="24">
    <location>
        <begin position="510"/>
        <end position="608"/>
    </location>
</feature>
<dbReference type="OMA" id="LHGGHFE"/>
<dbReference type="GO" id="GO:0031966">
    <property type="term" value="C:mitochondrial membrane"/>
    <property type="evidence" value="ECO:0007669"/>
    <property type="project" value="UniProtKB-SubCell"/>
</dbReference>
<feature type="domain" description="Acyl-CoA dehydrogenase/oxidase C-terminal" evidence="22">
    <location>
        <begin position="624"/>
        <end position="771"/>
    </location>
</feature>
<comment type="cofactor">
    <cofactor evidence="1">
        <name>FAD</name>
        <dbReference type="ChEBI" id="CHEBI:57692"/>
    </cofactor>
</comment>
<evidence type="ECO:0000259" key="23">
    <source>
        <dbReference type="Pfam" id="PF01636"/>
    </source>
</evidence>
<dbReference type="CTD" id="84129"/>
<keyword evidence="9" id="KW-0276">Fatty acid metabolism</keyword>
<evidence type="ECO:0000256" key="1">
    <source>
        <dbReference type="ARBA" id="ARBA00001974"/>
    </source>
</evidence>
<gene>
    <name evidence="27 28" type="primary">LOC110973044</name>
</gene>
<dbReference type="Gene3D" id="3.90.1200.10">
    <property type="match status" value="1"/>
</dbReference>
<proteinExistence type="inferred from homology"/>
<evidence type="ECO:0000256" key="15">
    <source>
        <dbReference type="ARBA" id="ARBA00046026"/>
    </source>
</evidence>
<dbReference type="RefSeq" id="XP_022079162.1">
    <property type="nucleotide sequence ID" value="XM_022223470.1"/>
</dbReference>
<evidence type="ECO:0000256" key="6">
    <source>
        <dbReference type="ARBA" id="ARBA00011738"/>
    </source>
</evidence>
<dbReference type="InterPro" id="IPR041726">
    <property type="entry name" value="ACAD10_11_N"/>
</dbReference>
<evidence type="ECO:0000256" key="7">
    <source>
        <dbReference type="ARBA" id="ARBA00022630"/>
    </source>
</evidence>
<dbReference type="GO" id="GO:0033539">
    <property type="term" value="P:fatty acid beta-oxidation using acyl-CoA dehydrogenase"/>
    <property type="evidence" value="ECO:0007669"/>
    <property type="project" value="TreeGrafter"/>
</dbReference>
<comment type="catalytic activity">
    <reaction evidence="20">
        <text>hexacosanoyl-CoA + oxidized [electron-transfer flavoprotein] + H(+) = (2E)-hexacosenoyl-CoA + reduced [electron-transfer flavoprotein]</text>
        <dbReference type="Rhea" id="RHEA:48216"/>
        <dbReference type="Rhea" id="RHEA-COMP:10685"/>
        <dbReference type="Rhea" id="RHEA-COMP:10686"/>
        <dbReference type="ChEBI" id="CHEBI:15378"/>
        <dbReference type="ChEBI" id="CHEBI:57692"/>
        <dbReference type="ChEBI" id="CHEBI:58307"/>
        <dbReference type="ChEBI" id="CHEBI:64868"/>
        <dbReference type="ChEBI" id="CHEBI:74281"/>
    </reaction>
    <physiologicalReaction direction="left-to-right" evidence="20">
        <dbReference type="Rhea" id="RHEA:48217"/>
    </physiologicalReaction>
</comment>
<comment type="similarity">
    <text evidence="5">Belongs to the acyl-CoA dehydrogenase family.</text>
</comment>
<dbReference type="FunFam" id="1.20.140.10:FF:000018">
    <property type="entry name" value="Acyl-CoA dehydrogenase family member 10"/>
    <property type="match status" value="1"/>
</dbReference>
<keyword evidence="26" id="KW-1185">Reference proteome</keyword>
<dbReference type="Gene3D" id="3.30.200.20">
    <property type="entry name" value="Phosphorylase Kinase, domain 1"/>
    <property type="match status" value="1"/>
</dbReference>
<dbReference type="Pfam" id="PF01636">
    <property type="entry name" value="APH"/>
    <property type="match status" value="1"/>
</dbReference>
<name>A0A8B7XGB0_ACAPL</name>
<evidence type="ECO:0000256" key="11">
    <source>
        <dbReference type="ARBA" id="ARBA00023098"/>
    </source>
</evidence>